<keyword evidence="4" id="KW-1185">Reference proteome</keyword>
<dbReference type="Proteomes" id="UP000054302">
    <property type="component" value="Unassembled WGS sequence"/>
</dbReference>
<dbReference type="Pfam" id="PF00149">
    <property type="entry name" value="Metallophos"/>
    <property type="match status" value="1"/>
</dbReference>
<feature type="region of interest" description="Disordered" evidence="1">
    <location>
        <begin position="247"/>
        <end position="267"/>
    </location>
</feature>
<dbReference type="GeneID" id="27326887"/>
<dbReference type="InterPro" id="IPR051693">
    <property type="entry name" value="UPF0046_metallophosphoest"/>
</dbReference>
<evidence type="ECO:0000256" key="1">
    <source>
        <dbReference type="SAM" id="MobiDB-lite"/>
    </source>
</evidence>
<accession>A0A0D1XIW8</accession>
<reference evidence="3 4" key="1">
    <citation type="submission" date="2015-01" db="EMBL/GenBank/DDBJ databases">
        <title>The Genome Sequence of Exophiala mesophila CBS40295.</title>
        <authorList>
            <consortium name="The Broad Institute Genomics Platform"/>
            <person name="Cuomo C."/>
            <person name="de Hoog S."/>
            <person name="Gorbushina A."/>
            <person name="Stielow B."/>
            <person name="Teixiera M."/>
            <person name="Abouelleil A."/>
            <person name="Chapman S.B."/>
            <person name="Priest M."/>
            <person name="Young S.K."/>
            <person name="Wortman J."/>
            <person name="Nusbaum C."/>
            <person name="Birren B."/>
        </authorList>
    </citation>
    <scope>NUCLEOTIDE SEQUENCE [LARGE SCALE GENOMIC DNA]</scope>
    <source>
        <strain evidence="3 4">CBS 40295</strain>
    </source>
</reference>
<dbReference type="PANTHER" id="PTHR12905">
    <property type="entry name" value="METALLOPHOSPHOESTERASE"/>
    <property type="match status" value="1"/>
</dbReference>
<evidence type="ECO:0000313" key="3">
    <source>
        <dbReference type="EMBL" id="KIV88116.1"/>
    </source>
</evidence>
<feature type="domain" description="Calcineurin-like phosphoesterase" evidence="2">
    <location>
        <begin position="7"/>
        <end position="189"/>
    </location>
</feature>
<dbReference type="OrthoDB" id="630188at2759"/>
<dbReference type="Gene3D" id="3.60.21.10">
    <property type="match status" value="1"/>
</dbReference>
<name>A0A0D1XIW8_EXOME</name>
<dbReference type="GO" id="GO:0016787">
    <property type="term" value="F:hydrolase activity"/>
    <property type="evidence" value="ECO:0007669"/>
    <property type="project" value="InterPro"/>
</dbReference>
<organism evidence="3 4">
    <name type="scientific">Exophiala mesophila</name>
    <name type="common">Black yeast-like fungus</name>
    <dbReference type="NCBI Taxonomy" id="212818"/>
    <lineage>
        <taxon>Eukaryota</taxon>
        <taxon>Fungi</taxon>
        <taxon>Dikarya</taxon>
        <taxon>Ascomycota</taxon>
        <taxon>Pezizomycotina</taxon>
        <taxon>Eurotiomycetes</taxon>
        <taxon>Chaetothyriomycetidae</taxon>
        <taxon>Chaetothyriales</taxon>
        <taxon>Herpotrichiellaceae</taxon>
        <taxon>Exophiala</taxon>
    </lineage>
</organism>
<evidence type="ECO:0000313" key="4">
    <source>
        <dbReference type="Proteomes" id="UP000054302"/>
    </source>
</evidence>
<evidence type="ECO:0000259" key="2">
    <source>
        <dbReference type="Pfam" id="PF00149"/>
    </source>
</evidence>
<feature type="compositionally biased region" description="Polar residues" evidence="1">
    <location>
        <begin position="247"/>
        <end position="258"/>
    </location>
</feature>
<dbReference type="CDD" id="cd07379">
    <property type="entry name" value="MPP_239FB"/>
    <property type="match status" value="1"/>
</dbReference>
<dbReference type="RefSeq" id="XP_016219690.1">
    <property type="nucleotide sequence ID" value="XM_016374146.1"/>
</dbReference>
<dbReference type="EMBL" id="KN847526">
    <property type="protein sequence ID" value="KIV88116.1"/>
    <property type="molecule type" value="Genomic_DNA"/>
</dbReference>
<dbReference type="AlphaFoldDB" id="A0A0D1XIW8"/>
<protein>
    <recommendedName>
        <fullName evidence="2">Calcineurin-like phosphoesterase domain-containing protein</fullName>
    </recommendedName>
</protein>
<gene>
    <name evidence="3" type="ORF">PV10_09042</name>
</gene>
<dbReference type="HOGENOM" id="CLU_041441_0_0_1"/>
<dbReference type="InterPro" id="IPR004843">
    <property type="entry name" value="Calcineurin-like_PHP"/>
</dbReference>
<dbReference type="SUPFAM" id="SSF56300">
    <property type="entry name" value="Metallo-dependent phosphatases"/>
    <property type="match status" value="1"/>
</dbReference>
<proteinExistence type="predicted"/>
<dbReference type="VEuPathDB" id="FungiDB:PV10_09042"/>
<dbReference type="OMA" id="HIHDGRG"/>
<sequence length="367" mass="41137">MASRRVRIVCISDTHNQTPKLPPGDILIHAGDLTNQGSFSELHKTFTWLQQADFQIKILICGNHDITCDATFYEQYCIDLLQSDSSIVYLRHEAKVITLRYEDDTTAQLKIFGSPYSPAKGFWAFGYPPERASQLWEQIPLETDVVVTHTPPKFHRDESGKHGASGCEQLRQALWRVRPRLSVCGHIHEGYGVEIVTWDLSSANVKFKESHVKRCEEPPPLSKKQFVVDLSNRRRFRALLNDGSVGSMTEPCNTTLQPETRHRSPIQGLLPDVPSPAKYPFPDAHKAQCPISNAPVAVKATTESHGTYGQGGPLSSCRVDQEAICGRRGRQETCVVNAAYTATNWPHRGGKKFNRPIVLDMEIPLIQ</sequence>
<dbReference type="InterPro" id="IPR029052">
    <property type="entry name" value="Metallo-depent_PP-like"/>
</dbReference>
<dbReference type="PANTHER" id="PTHR12905:SF16">
    <property type="entry name" value="SER_THR PROTEIN PHOSPHATASE FAMILY PROTEIN (AFU_ORTHOLOGUE AFUA_1G06000)"/>
    <property type="match status" value="1"/>
</dbReference>